<evidence type="ECO:0000313" key="3">
    <source>
        <dbReference type="Proteomes" id="UP000266673"/>
    </source>
</evidence>
<accession>A0A397UW57</accession>
<feature type="region of interest" description="Disordered" evidence="1">
    <location>
        <begin position="17"/>
        <end position="52"/>
    </location>
</feature>
<feature type="compositionally biased region" description="Basic and acidic residues" evidence="1">
    <location>
        <begin position="31"/>
        <end position="46"/>
    </location>
</feature>
<dbReference type="EMBL" id="QKWP01001131">
    <property type="protein sequence ID" value="RIB11446.1"/>
    <property type="molecule type" value="Genomic_DNA"/>
</dbReference>
<proteinExistence type="predicted"/>
<reference evidence="2 3" key="1">
    <citation type="submission" date="2018-06" db="EMBL/GenBank/DDBJ databases">
        <title>Comparative genomics reveals the genomic features of Rhizophagus irregularis, R. cerebriforme, R. diaphanum and Gigaspora rosea, and their symbiotic lifestyle signature.</title>
        <authorList>
            <person name="Morin E."/>
            <person name="San Clemente H."/>
            <person name="Chen E.C.H."/>
            <person name="De La Providencia I."/>
            <person name="Hainaut M."/>
            <person name="Kuo A."/>
            <person name="Kohler A."/>
            <person name="Murat C."/>
            <person name="Tang N."/>
            <person name="Roy S."/>
            <person name="Loubradou J."/>
            <person name="Henrissat B."/>
            <person name="Grigoriev I.V."/>
            <person name="Corradi N."/>
            <person name="Roux C."/>
            <person name="Martin F.M."/>
        </authorList>
    </citation>
    <scope>NUCLEOTIDE SEQUENCE [LARGE SCALE GENOMIC DNA]</scope>
    <source>
        <strain evidence="2 3">DAOM 194757</strain>
    </source>
</reference>
<dbReference type="Proteomes" id="UP000266673">
    <property type="component" value="Unassembled WGS sequence"/>
</dbReference>
<keyword evidence="3" id="KW-1185">Reference proteome</keyword>
<evidence type="ECO:0000256" key="1">
    <source>
        <dbReference type="SAM" id="MobiDB-lite"/>
    </source>
</evidence>
<dbReference type="AlphaFoldDB" id="A0A397UW57"/>
<organism evidence="2 3">
    <name type="scientific">Gigaspora rosea</name>
    <dbReference type="NCBI Taxonomy" id="44941"/>
    <lineage>
        <taxon>Eukaryota</taxon>
        <taxon>Fungi</taxon>
        <taxon>Fungi incertae sedis</taxon>
        <taxon>Mucoromycota</taxon>
        <taxon>Glomeromycotina</taxon>
        <taxon>Glomeromycetes</taxon>
        <taxon>Diversisporales</taxon>
        <taxon>Gigasporaceae</taxon>
        <taxon>Gigaspora</taxon>
    </lineage>
</organism>
<sequence>MKDFAVTQDLSKDFEYGGHFSISSSEDETCKEDRDKSDDNDSENDKPIYLID</sequence>
<name>A0A397UW57_9GLOM</name>
<gene>
    <name evidence="2" type="ORF">C2G38_2203360</name>
</gene>
<protein>
    <submittedName>
        <fullName evidence="2">Uncharacterized protein</fullName>
    </submittedName>
</protein>
<comment type="caution">
    <text evidence="2">The sequence shown here is derived from an EMBL/GenBank/DDBJ whole genome shotgun (WGS) entry which is preliminary data.</text>
</comment>
<evidence type="ECO:0000313" key="2">
    <source>
        <dbReference type="EMBL" id="RIB11446.1"/>
    </source>
</evidence>